<dbReference type="STRING" id="945553.A0A0D2Q6I4"/>
<feature type="domain" description="AN1-type" evidence="5">
    <location>
        <begin position="4"/>
        <end position="51"/>
    </location>
</feature>
<evidence type="ECO:0000313" key="6">
    <source>
        <dbReference type="EMBL" id="KJA27270.1"/>
    </source>
</evidence>
<dbReference type="Proteomes" id="UP000054270">
    <property type="component" value="Unassembled WGS sequence"/>
</dbReference>
<keyword evidence="7" id="KW-1185">Reference proteome</keyword>
<name>A0A0D2Q6I4_HYPSF</name>
<dbReference type="GO" id="GO:0005737">
    <property type="term" value="C:cytoplasm"/>
    <property type="evidence" value="ECO:0007669"/>
    <property type="project" value="TreeGrafter"/>
</dbReference>
<dbReference type="PROSITE" id="PS51039">
    <property type="entry name" value="ZF_AN1"/>
    <property type="match status" value="1"/>
</dbReference>
<dbReference type="SMART" id="SM00154">
    <property type="entry name" value="ZnF_AN1"/>
    <property type="match status" value="2"/>
</dbReference>
<dbReference type="GO" id="GO:0008270">
    <property type="term" value="F:zinc ion binding"/>
    <property type="evidence" value="ECO:0007669"/>
    <property type="project" value="UniProtKB-KW"/>
</dbReference>
<evidence type="ECO:0000256" key="2">
    <source>
        <dbReference type="ARBA" id="ARBA00022771"/>
    </source>
</evidence>
<sequence length="247" mass="27607">MDLPQIGAHCALPFCNVLDFLPITCKCQRSFCTTHILADRHDCPLLTANIVTADLPKSSEQLPHCAHHACQKISLKETCQACTKSFCVGHRHAEMHECPSLNAEKEETPPMIQKPVAKPKLASKKPPGDPAKYAQWQKVQTMRMRHRATPADPKDKTASLPPDQRLHVRISVAETEHIFWLRKTVVTGRALDLIAKQLKLTYSDAQPLKLCLVSQTEEQPDLLLQNDQVLASQVMDGCTLTLSRIKP</sequence>
<dbReference type="PANTHER" id="PTHR14677:SF20">
    <property type="entry name" value="ZINC FINGER AN1-TYPE CONTAINING 2A-RELATED"/>
    <property type="match status" value="1"/>
</dbReference>
<dbReference type="Gene3D" id="4.10.1110.10">
    <property type="entry name" value="AN1-like Zinc finger"/>
    <property type="match status" value="2"/>
</dbReference>
<dbReference type="SUPFAM" id="SSF118310">
    <property type="entry name" value="AN1-like Zinc finger"/>
    <property type="match status" value="2"/>
</dbReference>
<gene>
    <name evidence="6" type="ORF">HYPSUDRAFT_35109</name>
</gene>
<accession>A0A0D2Q6I4</accession>
<protein>
    <recommendedName>
        <fullName evidence="5">AN1-type domain-containing protein</fullName>
    </recommendedName>
</protein>
<organism evidence="6 7">
    <name type="scientific">Hypholoma sublateritium (strain FD-334 SS-4)</name>
    <dbReference type="NCBI Taxonomy" id="945553"/>
    <lineage>
        <taxon>Eukaryota</taxon>
        <taxon>Fungi</taxon>
        <taxon>Dikarya</taxon>
        <taxon>Basidiomycota</taxon>
        <taxon>Agaricomycotina</taxon>
        <taxon>Agaricomycetes</taxon>
        <taxon>Agaricomycetidae</taxon>
        <taxon>Agaricales</taxon>
        <taxon>Agaricineae</taxon>
        <taxon>Strophariaceae</taxon>
        <taxon>Hypholoma</taxon>
    </lineage>
</organism>
<evidence type="ECO:0000256" key="4">
    <source>
        <dbReference type="PROSITE-ProRule" id="PRU00449"/>
    </source>
</evidence>
<dbReference type="AlphaFoldDB" id="A0A0D2Q6I4"/>
<reference evidence="7" key="1">
    <citation type="submission" date="2014-04" db="EMBL/GenBank/DDBJ databases">
        <title>Evolutionary Origins and Diversification of the Mycorrhizal Mutualists.</title>
        <authorList>
            <consortium name="DOE Joint Genome Institute"/>
            <consortium name="Mycorrhizal Genomics Consortium"/>
            <person name="Kohler A."/>
            <person name="Kuo A."/>
            <person name="Nagy L.G."/>
            <person name="Floudas D."/>
            <person name="Copeland A."/>
            <person name="Barry K.W."/>
            <person name="Cichocki N."/>
            <person name="Veneault-Fourrey C."/>
            <person name="LaButti K."/>
            <person name="Lindquist E.A."/>
            <person name="Lipzen A."/>
            <person name="Lundell T."/>
            <person name="Morin E."/>
            <person name="Murat C."/>
            <person name="Riley R."/>
            <person name="Ohm R."/>
            <person name="Sun H."/>
            <person name="Tunlid A."/>
            <person name="Henrissat B."/>
            <person name="Grigoriev I.V."/>
            <person name="Hibbett D.S."/>
            <person name="Martin F."/>
        </authorList>
    </citation>
    <scope>NUCLEOTIDE SEQUENCE [LARGE SCALE GENOMIC DNA]</scope>
    <source>
        <strain evidence="7">FD-334 SS-4</strain>
    </source>
</reference>
<evidence type="ECO:0000259" key="5">
    <source>
        <dbReference type="PROSITE" id="PS51039"/>
    </source>
</evidence>
<dbReference type="OrthoDB" id="431929at2759"/>
<evidence type="ECO:0000256" key="1">
    <source>
        <dbReference type="ARBA" id="ARBA00022723"/>
    </source>
</evidence>
<dbReference type="InterPro" id="IPR035896">
    <property type="entry name" value="AN1-like_Znf"/>
</dbReference>
<dbReference type="PANTHER" id="PTHR14677">
    <property type="entry name" value="ARSENITE INDUCUBLE RNA ASSOCIATED PROTEIN AIP-1-RELATED"/>
    <property type="match status" value="1"/>
</dbReference>
<dbReference type="EMBL" id="KN817524">
    <property type="protein sequence ID" value="KJA27270.1"/>
    <property type="molecule type" value="Genomic_DNA"/>
</dbReference>
<dbReference type="InterPro" id="IPR000058">
    <property type="entry name" value="Znf_AN1"/>
</dbReference>
<dbReference type="Pfam" id="PF01428">
    <property type="entry name" value="zf-AN1"/>
    <property type="match status" value="1"/>
</dbReference>
<evidence type="ECO:0000313" key="7">
    <source>
        <dbReference type="Proteomes" id="UP000054270"/>
    </source>
</evidence>
<keyword evidence="2 4" id="KW-0863">Zinc-finger</keyword>
<dbReference type="OMA" id="LPIKCRC"/>
<proteinExistence type="predicted"/>
<keyword evidence="3" id="KW-0862">Zinc</keyword>
<keyword evidence="1" id="KW-0479">Metal-binding</keyword>
<evidence type="ECO:0000256" key="3">
    <source>
        <dbReference type="ARBA" id="ARBA00022833"/>
    </source>
</evidence>